<accession>A0AC34RNC6</accession>
<evidence type="ECO:0000313" key="1">
    <source>
        <dbReference type="Proteomes" id="UP000887576"/>
    </source>
</evidence>
<evidence type="ECO:0000313" key="2">
    <source>
        <dbReference type="WBParaSite" id="JU765_v2.g8424.t1"/>
    </source>
</evidence>
<reference evidence="2" key="1">
    <citation type="submission" date="2022-11" db="UniProtKB">
        <authorList>
            <consortium name="WormBaseParasite"/>
        </authorList>
    </citation>
    <scope>IDENTIFICATION</scope>
</reference>
<sequence>MIFNPLNQEIEEIFHIPHEFGLKRVIIRTLVMVAVVLVAETVPKFGPMLNLVGGSTLTLTSLVFPIFCYLKLAEIERKFNFIQKLKKTDQQKEKILLSDFELKTSFWEAVKNTPKIILILSIITIVFGIIGGGAATYSAILEVTSTHFVPPCYLSSIFHESHSNNTGIHRCCGKDKNLHISISSNLSSFDVCSNTIF</sequence>
<proteinExistence type="predicted"/>
<dbReference type="Proteomes" id="UP000887576">
    <property type="component" value="Unplaced"/>
</dbReference>
<name>A0AC34RNC6_9BILA</name>
<protein>
    <submittedName>
        <fullName evidence="2">Amino acid transporter transmembrane domain-containing protein</fullName>
    </submittedName>
</protein>
<dbReference type="WBParaSite" id="JU765_v2.g8424.t1">
    <property type="protein sequence ID" value="JU765_v2.g8424.t1"/>
    <property type="gene ID" value="JU765_v2.g8424"/>
</dbReference>
<organism evidence="1 2">
    <name type="scientific">Panagrolaimus sp. JU765</name>
    <dbReference type="NCBI Taxonomy" id="591449"/>
    <lineage>
        <taxon>Eukaryota</taxon>
        <taxon>Metazoa</taxon>
        <taxon>Ecdysozoa</taxon>
        <taxon>Nematoda</taxon>
        <taxon>Chromadorea</taxon>
        <taxon>Rhabditida</taxon>
        <taxon>Tylenchina</taxon>
        <taxon>Panagrolaimomorpha</taxon>
        <taxon>Panagrolaimoidea</taxon>
        <taxon>Panagrolaimidae</taxon>
        <taxon>Panagrolaimus</taxon>
    </lineage>
</organism>